<dbReference type="InterPro" id="IPR052216">
    <property type="entry name" value="CRISPR_Csm3_endoribonuclease"/>
</dbReference>
<dbReference type="Proteomes" id="UP000252355">
    <property type="component" value="Unassembled WGS sequence"/>
</dbReference>
<proteinExistence type="predicted"/>
<dbReference type="PANTHER" id="PTHR35579:SF3">
    <property type="entry name" value="CRISPR SYSTEM CMS ENDORIBONUCLEASE CSM3"/>
    <property type="match status" value="1"/>
</dbReference>
<evidence type="ECO:0000313" key="1">
    <source>
        <dbReference type="EMBL" id="RCK78253.1"/>
    </source>
</evidence>
<evidence type="ECO:0008006" key="3">
    <source>
        <dbReference type="Google" id="ProtNLM"/>
    </source>
</evidence>
<dbReference type="CDD" id="cd09726">
    <property type="entry name" value="RAMP_I_III"/>
    <property type="match status" value="1"/>
</dbReference>
<name>A0A367ZJE3_9BACT</name>
<comment type="caution">
    <text evidence="1">The sequence shown here is derived from an EMBL/GenBank/DDBJ whole genome shotgun (WGS) entry which is preliminary data.</text>
</comment>
<sequence length="211" mass="23018">MRIPRWIQVELLSDTTFSAGEGTPGVVDIEVEHSAEGLPIVSGKTLRGLLRDAWLSMAGAFPSLAPAARRVFGVEKDCQGANILHLGDGQLEETTRTTIRAALQRPNHPLSPQEVLDSLCDIRWQTAEDRMRRAPADKTLRSVRVVLKGVALFAPLHWSISPGVDEVRVLALSALTTRQAGLGRHRGRGHVRLTLDGDLAFTQNLARGETP</sequence>
<evidence type="ECO:0000313" key="2">
    <source>
        <dbReference type="Proteomes" id="UP000252355"/>
    </source>
</evidence>
<reference evidence="1 2" key="1">
    <citation type="submission" date="2018-05" db="EMBL/GenBank/DDBJ databases">
        <title>A metagenomic window into the 2 km-deep terrestrial subsurface aquifer revealed taxonomically and functionally diverse microbial community comprising novel uncultured bacterial lineages.</title>
        <authorList>
            <person name="Kadnikov V.V."/>
            <person name="Mardanov A.V."/>
            <person name="Beletsky A.V."/>
            <person name="Banks D."/>
            <person name="Pimenov N.V."/>
            <person name="Frank Y.A."/>
            <person name="Karnachuk O.V."/>
            <person name="Ravin N.V."/>
        </authorList>
    </citation>
    <scope>NUCLEOTIDE SEQUENCE [LARGE SCALE GENOMIC DNA]</scope>
    <source>
        <strain evidence="1">BY5</strain>
    </source>
</reference>
<dbReference type="PANTHER" id="PTHR35579">
    <property type="entry name" value="CRISPR SYSTEM CMS ENDORIBONUCLEASE CSM3"/>
    <property type="match status" value="1"/>
</dbReference>
<dbReference type="EMBL" id="QOQW01000025">
    <property type="protein sequence ID" value="RCK78253.1"/>
    <property type="molecule type" value="Genomic_DNA"/>
</dbReference>
<protein>
    <recommendedName>
        <fullName evidence="3">DUF324 domain-containing protein</fullName>
    </recommendedName>
</protein>
<gene>
    <name evidence="1" type="ORF">OZSIB_1630</name>
</gene>
<dbReference type="AlphaFoldDB" id="A0A367ZJE3"/>
<accession>A0A367ZJE3</accession>
<organism evidence="1 2">
    <name type="scientific">Candidatus Ozemobacter sibiricus</name>
    <dbReference type="NCBI Taxonomy" id="2268124"/>
    <lineage>
        <taxon>Bacteria</taxon>
        <taxon>Candidatus Ozemobacteria</taxon>
        <taxon>Candidatus Ozemobacterales</taxon>
        <taxon>Candidatus Ozemobacteraceae</taxon>
        <taxon>Candidatus Ozemobacter</taxon>
    </lineage>
</organism>